<dbReference type="Pfam" id="PF01822">
    <property type="entry name" value="WSC"/>
    <property type="match status" value="1"/>
</dbReference>
<evidence type="ECO:0000256" key="20">
    <source>
        <dbReference type="SAM" id="Phobius"/>
    </source>
</evidence>
<keyword evidence="14" id="KW-0333">Golgi apparatus</keyword>
<dbReference type="EC" id="2.4.2.26" evidence="6"/>
<dbReference type="Pfam" id="PF02485">
    <property type="entry name" value="Branch"/>
    <property type="match status" value="1"/>
</dbReference>
<keyword evidence="17" id="KW-0325">Glycoprotein</keyword>
<keyword evidence="9 20" id="KW-0812">Transmembrane</keyword>
<comment type="catalytic activity">
    <reaction evidence="19">
        <text>UDP-alpha-D-xylose + L-seryl-[protein] = 3-O-(beta-D-xylosyl)-L-seryl-[protein] + UDP + H(+)</text>
        <dbReference type="Rhea" id="RHEA:50192"/>
        <dbReference type="Rhea" id="RHEA-COMP:9863"/>
        <dbReference type="Rhea" id="RHEA-COMP:12567"/>
        <dbReference type="ChEBI" id="CHEBI:15378"/>
        <dbReference type="ChEBI" id="CHEBI:29999"/>
        <dbReference type="ChEBI" id="CHEBI:57632"/>
        <dbReference type="ChEBI" id="CHEBI:58223"/>
        <dbReference type="ChEBI" id="CHEBI:132085"/>
        <dbReference type="EC" id="2.4.2.26"/>
    </reaction>
</comment>
<evidence type="ECO:0000256" key="10">
    <source>
        <dbReference type="ARBA" id="ARBA00022723"/>
    </source>
</evidence>
<dbReference type="InterPro" id="IPR024448">
    <property type="entry name" value="XylT_C"/>
</dbReference>
<evidence type="ECO:0000256" key="12">
    <source>
        <dbReference type="ARBA" id="ARBA00022968"/>
    </source>
</evidence>
<dbReference type="GO" id="GO:0050650">
    <property type="term" value="P:chondroitin sulfate proteoglycan biosynthetic process"/>
    <property type="evidence" value="ECO:0007669"/>
    <property type="project" value="TreeGrafter"/>
</dbReference>
<feature type="transmembrane region" description="Helical" evidence="20">
    <location>
        <begin position="12"/>
        <end position="32"/>
    </location>
</feature>
<gene>
    <name evidence="22" type="ORF">HERILL_LOCUS5871</name>
</gene>
<dbReference type="GO" id="GO:0030158">
    <property type="term" value="F:protein xylosyltransferase activity"/>
    <property type="evidence" value="ECO:0007669"/>
    <property type="project" value="UniProtKB-EC"/>
</dbReference>
<evidence type="ECO:0000256" key="1">
    <source>
        <dbReference type="ARBA" id="ARBA00004323"/>
    </source>
</evidence>
<evidence type="ECO:0000313" key="22">
    <source>
        <dbReference type="EMBL" id="CAD7082870.1"/>
    </source>
</evidence>
<dbReference type="OrthoDB" id="2019572at2759"/>
<feature type="domain" description="WSC" evidence="21">
    <location>
        <begin position="154"/>
        <end position="248"/>
    </location>
</feature>
<dbReference type="PROSITE" id="PS51212">
    <property type="entry name" value="WSC"/>
    <property type="match status" value="1"/>
</dbReference>
<keyword evidence="15 20" id="KW-0472">Membrane</keyword>
<comment type="subcellular location">
    <subcellularLocation>
        <location evidence="2">Endoplasmic reticulum membrane</location>
        <topology evidence="2">Single-pass type II membrane protein</topology>
    </subcellularLocation>
    <subcellularLocation>
        <location evidence="1">Golgi apparatus membrane</location>
        <topology evidence="1">Single-pass type II membrane protein</topology>
    </subcellularLocation>
</comment>
<reference evidence="22 23" key="1">
    <citation type="submission" date="2020-11" db="EMBL/GenBank/DDBJ databases">
        <authorList>
            <person name="Wallbank WR R."/>
            <person name="Pardo Diaz C."/>
            <person name="Kozak K."/>
            <person name="Martin S."/>
            <person name="Jiggins C."/>
            <person name="Moest M."/>
            <person name="Warren A I."/>
            <person name="Generalovic N T."/>
            <person name="Byers J.R.P. K."/>
            <person name="Montejo-Kovacevich G."/>
            <person name="Yen C E."/>
        </authorList>
    </citation>
    <scope>NUCLEOTIDE SEQUENCE [LARGE SCALE GENOMIC DNA]</scope>
</reference>
<proteinExistence type="inferred from homology"/>
<keyword evidence="12" id="KW-0735">Signal-anchor</keyword>
<evidence type="ECO:0000256" key="9">
    <source>
        <dbReference type="ARBA" id="ARBA00022692"/>
    </source>
</evidence>
<evidence type="ECO:0000256" key="16">
    <source>
        <dbReference type="ARBA" id="ARBA00023157"/>
    </source>
</evidence>
<dbReference type="EMBL" id="LR899010">
    <property type="protein sequence ID" value="CAD7082870.1"/>
    <property type="molecule type" value="Genomic_DNA"/>
</dbReference>
<evidence type="ECO:0000256" key="15">
    <source>
        <dbReference type="ARBA" id="ARBA00023136"/>
    </source>
</evidence>
<keyword evidence="7" id="KW-0328">Glycosyltransferase</keyword>
<accession>A0A7R8ULH3</accession>
<dbReference type="GO" id="GO:0005789">
    <property type="term" value="C:endoplasmic reticulum membrane"/>
    <property type="evidence" value="ECO:0007669"/>
    <property type="project" value="UniProtKB-SubCell"/>
</dbReference>
<dbReference type="OMA" id="PRTCKHE"/>
<organism evidence="22 23">
    <name type="scientific">Hermetia illucens</name>
    <name type="common">Black soldier fly</name>
    <dbReference type="NCBI Taxonomy" id="343691"/>
    <lineage>
        <taxon>Eukaryota</taxon>
        <taxon>Metazoa</taxon>
        <taxon>Ecdysozoa</taxon>
        <taxon>Arthropoda</taxon>
        <taxon>Hexapoda</taxon>
        <taxon>Insecta</taxon>
        <taxon>Pterygota</taxon>
        <taxon>Neoptera</taxon>
        <taxon>Endopterygota</taxon>
        <taxon>Diptera</taxon>
        <taxon>Brachycera</taxon>
        <taxon>Stratiomyomorpha</taxon>
        <taxon>Stratiomyidae</taxon>
        <taxon>Hermetiinae</taxon>
        <taxon>Hermetia</taxon>
    </lineage>
</organism>
<evidence type="ECO:0000256" key="19">
    <source>
        <dbReference type="ARBA" id="ARBA00047847"/>
    </source>
</evidence>
<evidence type="ECO:0000259" key="21">
    <source>
        <dbReference type="PROSITE" id="PS51212"/>
    </source>
</evidence>
<dbReference type="PANTHER" id="PTHR46025:SF3">
    <property type="entry name" value="XYLOSYLTRANSFERASE OXT"/>
    <property type="match status" value="1"/>
</dbReference>
<dbReference type="FunCoup" id="A0A7R8ULH3">
    <property type="interactions" value="402"/>
</dbReference>
<dbReference type="GO" id="GO:0046872">
    <property type="term" value="F:metal ion binding"/>
    <property type="evidence" value="ECO:0007669"/>
    <property type="project" value="UniProtKB-KW"/>
</dbReference>
<evidence type="ECO:0000256" key="13">
    <source>
        <dbReference type="ARBA" id="ARBA00022989"/>
    </source>
</evidence>
<evidence type="ECO:0000256" key="7">
    <source>
        <dbReference type="ARBA" id="ARBA00022676"/>
    </source>
</evidence>
<dbReference type="PANTHER" id="PTHR46025">
    <property type="entry name" value="XYLOSYLTRANSFERASE OXT"/>
    <property type="match status" value="1"/>
</dbReference>
<evidence type="ECO:0000256" key="8">
    <source>
        <dbReference type="ARBA" id="ARBA00022679"/>
    </source>
</evidence>
<dbReference type="InterPro" id="IPR002889">
    <property type="entry name" value="WSC_carb-bd"/>
</dbReference>
<dbReference type="Proteomes" id="UP000594454">
    <property type="component" value="Chromosome 2"/>
</dbReference>
<evidence type="ECO:0000256" key="3">
    <source>
        <dbReference type="ARBA" id="ARBA00004840"/>
    </source>
</evidence>
<keyword evidence="11" id="KW-0256">Endoplasmic reticulum</keyword>
<dbReference type="AlphaFoldDB" id="A0A7R8ULH3"/>
<name>A0A7R8ULH3_HERIL</name>
<dbReference type="GO" id="GO:0000139">
    <property type="term" value="C:Golgi membrane"/>
    <property type="evidence" value="ECO:0007669"/>
    <property type="project" value="UniProtKB-SubCell"/>
</dbReference>
<evidence type="ECO:0000256" key="4">
    <source>
        <dbReference type="ARBA" id="ARBA00005093"/>
    </source>
</evidence>
<evidence type="ECO:0000256" key="18">
    <source>
        <dbReference type="ARBA" id="ARBA00042865"/>
    </source>
</evidence>
<sequence length="891" mass="102674">MSEILAIRLLRRYKPFFLVGFLILCIQIFLAYKSLRIPQLARQHDGKSKSLMDIGSKNSRNYNSVADDEDANNSNLNAVARGRQKSGAPVALDANALGFQASCEITDNQAVSALQRAKTKDCRRRIADIRCSIQRGEFYASRLPNYCPAGNHVAGRSLGCYKDEKEFRLLTGYYINFKTNNSPRKCIYLCLQSGFPYAGVQHGTECFCGNDEPKSSAKLPDPSCNMKCSGDSKESCGGYFTMNVFETGIARFRPQPAETVAPMGAEPVRVAFLLTLNGRALRQVHRLIKALYSPNHFFYIHVDSRQDYLYRELLNLEASFPNIRLARRRFSTIWGGASLLTMLLQCMRDLFASDWQWDFVINLSESDFPVKTTERLIKFLTANRGRNFVKCHGKETQRFIQKQGLDKTFVECENHMWRISDRELPDGIQFDGGSDWVGLSRNFVEYLTKPDQDEMLAGLLKVYQHTLLPAESFFHTVLRNSKFCGTYVDNNLHITNWNRRLGCKCQYKHIVDWCGCSPNDFKSEDWSRIMGTEHKYLFFARKFEAIINQAIILQIEEWLFGPYTSDYANLNAYWQNVYHHQDRSPPPDDVALTISNSLMRLIGNSNNFEPLDLKEITNFKLNDEYEGFILRYTAFYENTTIELETRIRPNHTWQASRSSAISKRIINFEVSTDFDQKEQITRNFPKFMGPTSEPVLTFRFTGLQQNHSYNLSVLWVDPNGQLQDFNELHIEDSQSETINFSKSNLKRPLTPGMWTVKLISKTQIHAQTKFLVTPLSVDGNKPIRRNRAKVLNAGSRNDISYPKSWRQYLLSDKDTERLKELASSNSKKYDESLFEWIDSLVSKFFLIRGTCSIHGLDDRSNRFANCRDTYWSSLAPDPKSDVYSLLSVRRR</sequence>
<dbReference type="InterPro" id="IPR043538">
    <property type="entry name" value="XYLT"/>
</dbReference>
<dbReference type="UniPathway" id="UPA00755"/>
<comment type="pathway">
    <text evidence="3">Glycan metabolism; chondroitin sulfate biosynthesis.</text>
</comment>
<dbReference type="SMART" id="SM00321">
    <property type="entry name" value="WSC"/>
    <property type="match status" value="1"/>
</dbReference>
<dbReference type="InterPro" id="IPR003406">
    <property type="entry name" value="Glyco_trans_14"/>
</dbReference>
<keyword evidence="10" id="KW-0479">Metal-binding</keyword>
<evidence type="ECO:0000313" key="23">
    <source>
        <dbReference type="Proteomes" id="UP000594454"/>
    </source>
</evidence>
<comment type="pathway">
    <text evidence="4">Glycan metabolism; heparan sulfate biosynthesis.</text>
</comment>
<evidence type="ECO:0000256" key="17">
    <source>
        <dbReference type="ARBA" id="ARBA00023180"/>
    </source>
</evidence>
<keyword evidence="23" id="KW-1185">Reference proteome</keyword>
<dbReference type="GO" id="GO:0015012">
    <property type="term" value="P:heparan sulfate proteoglycan biosynthetic process"/>
    <property type="evidence" value="ECO:0007669"/>
    <property type="project" value="UniProtKB-UniPathway"/>
</dbReference>
<evidence type="ECO:0000256" key="2">
    <source>
        <dbReference type="ARBA" id="ARBA00004648"/>
    </source>
</evidence>
<evidence type="ECO:0000256" key="11">
    <source>
        <dbReference type="ARBA" id="ARBA00022824"/>
    </source>
</evidence>
<comment type="similarity">
    <text evidence="5">Belongs to the glycosyltransferase 14 family. XylT subfamily.</text>
</comment>
<evidence type="ECO:0000256" key="14">
    <source>
        <dbReference type="ARBA" id="ARBA00023034"/>
    </source>
</evidence>
<dbReference type="Pfam" id="PF12529">
    <property type="entry name" value="Xylo_C"/>
    <property type="match status" value="1"/>
</dbReference>
<protein>
    <recommendedName>
        <fullName evidence="6">protein xylosyltransferase</fullName>
        <ecNumber evidence="6">2.4.2.26</ecNumber>
    </recommendedName>
    <alternativeName>
        <fullName evidence="18">Peptide O-xylosyltransferase</fullName>
    </alternativeName>
</protein>
<keyword evidence="8" id="KW-0808">Transferase</keyword>
<keyword evidence="13 20" id="KW-1133">Transmembrane helix</keyword>
<evidence type="ECO:0000256" key="6">
    <source>
        <dbReference type="ARBA" id="ARBA00011972"/>
    </source>
</evidence>
<dbReference type="InParanoid" id="A0A7R8ULH3"/>
<dbReference type="UniPathway" id="UPA00756"/>
<evidence type="ECO:0000256" key="5">
    <source>
        <dbReference type="ARBA" id="ARBA00010195"/>
    </source>
</evidence>
<keyword evidence="16" id="KW-1015">Disulfide bond</keyword>